<dbReference type="GO" id="GO:0045047">
    <property type="term" value="P:protein targeting to ER"/>
    <property type="evidence" value="ECO:0007669"/>
    <property type="project" value="TreeGrafter"/>
</dbReference>
<feature type="transmembrane region" description="Helical" evidence="9">
    <location>
        <begin position="77"/>
        <end position="98"/>
    </location>
</feature>
<organism evidence="10 11">
    <name type="scientific">Cochliobolus heterostrophus (strain C4 / ATCC 48331 / race T)</name>
    <name type="common">Southern corn leaf blight fungus</name>
    <name type="synonym">Bipolaris maydis</name>
    <dbReference type="NCBI Taxonomy" id="665024"/>
    <lineage>
        <taxon>Eukaryota</taxon>
        <taxon>Fungi</taxon>
        <taxon>Dikarya</taxon>
        <taxon>Ascomycota</taxon>
        <taxon>Pezizomycotina</taxon>
        <taxon>Dothideomycetes</taxon>
        <taxon>Pleosporomycetidae</taxon>
        <taxon>Pleosporales</taxon>
        <taxon>Pleosporineae</taxon>
        <taxon>Pleosporaceae</taxon>
        <taxon>Bipolaris</taxon>
    </lineage>
</organism>
<evidence type="ECO:0000256" key="9">
    <source>
        <dbReference type="SAM" id="Phobius"/>
    </source>
</evidence>
<accession>N4WTA5</accession>
<evidence type="ECO:0000313" key="11">
    <source>
        <dbReference type="Proteomes" id="UP000012338"/>
    </source>
</evidence>
<evidence type="ECO:0000313" key="10">
    <source>
        <dbReference type="EMBL" id="ENI02630.1"/>
    </source>
</evidence>
<protein>
    <recommendedName>
        <fullName evidence="3">Signal peptidase complex subunit 1</fullName>
    </recommendedName>
</protein>
<feature type="transmembrane region" description="Helical" evidence="9">
    <location>
        <begin position="50"/>
        <end position="70"/>
    </location>
</feature>
<comment type="function">
    <text evidence="8">Component of the signal peptidase complex (SPC) which catalyzes the cleavage of N-terminal signal sequences from nascent proteins as they are translocated into the lumen of the endoplasmic reticulum. Dispensable for SPC enzymatic activity.</text>
</comment>
<evidence type="ECO:0000256" key="1">
    <source>
        <dbReference type="ARBA" id="ARBA00004477"/>
    </source>
</evidence>
<keyword evidence="5" id="KW-0256">Endoplasmic reticulum</keyword>
<reference evidence="11" key="2">
    <citation type="journal article" date="2013" name="PLoS Genet.">
        <title>Comparative genome structure, secondary metabolite, and effector coding capacity across Cochliobolus pathogens.</title>
        <authorList>
            <person name="Condon B.J."/>
            <person name="Leng Y."/>
            <person name="Wu D."/>
            <person name="Bushley K.E."/>
            <person name="Ohm R.A."/>
            <person name="Otillar R."/>
            <person name="Martin J."/>
            <person name="Schackwitz W."/>
            <person name="Grimwood J."/>
            <person name="MohdZainudin N."/>
            <person name="Xue C."/>
            <person name="Wang R."/>
            <person name="Manning V.A."/>
            <person name="Dhillon B."/>
            <person name="Tu Z.J."/>
            <person name="Steffenson B.J."/>
            <person name="Salamov A."/>
            <person name="Sun H."/>
            <person name="Lowry S."/>
            <person name="LaButti K."/>
            <person name="Han J."/>
            <person name="Copeland A."/>
            <person name="Lindquist E."/>
            <person name="Barry K."/>
            <person name="Schmutz J."/>
            <person name="Baker S.E."/>
            <person name="Ciuffetti L.M."/>
            <person name="Grigoriev I.V."/>
            <person name="Zhong S."/>
            <person name="Turgeon B.G."/>
        </authorList>
    </citation>
    <scope>NUCLEOTIDE SEQUENCE [LARGE SCALE GENOMIC DNA]</scope>
    <source>
        <strain evidence="11">C4 / ATCC 48331 / race T</strain>
    </source>
</reference>
<keyword evidence="11" id="KW-1185">Reference proteome</keyword>
<keyword evidence="7 9" id="KW-0472">Membrane</keyword>
<evidence type="ECO:0000256" key="3">
    <source>
        <dbReference type="ARBA" id="ARBA00017059"/>
    </source>
</evidence>
<proteinExistence type="inferred from homology"/>
<evidence type="ECO:0000256" key="8">
    <source>
        <dbReference type="ARBA" id="ARBA00045204"/>
    </source>
</evidence>
<dbReference type="Proteomes" id="UP000012338">
    <property type="component" value="Unassembled WGS sequence"/>
</dbReference>
<sequence>MADQLLEQVRDAVEGQIVCDALSRPRPRPRHTHQPLLHDKDFEGQRLADMLSTVLLGAAGIIAFIVGYMAQDIRLTLYIGLAGTALTFLVVVPPWPFYNKNPEGWLPKYNASSQYNIDVDGEKVG</sequence>
<reference evidence="10 11" key="1">
    <citation type="journal article" date="2012" name="PLoS Pathog.">
        <title>Diverse lifestyles and strategies of plant pathogenesis encoded in the genomes of eighteen Dothideomycetes fungi.</title>
        <authorList>
            <person name="Ohm R.A."/>
            <person name="Feau N."/>
            <person name="Henrissat B."/>
            <person name="Schoch C.L."/>
            <person name="Horwitz B.A."/>
            <person name="Barry K.W."/>
            <person name="Condon B.J."/>
            <person name="Copeland A.C."/>
            <person name="Dhillon B."/>
            <person name="Glaser F."/>
            <person name="Hesse C.N."/>
            <person name="Kosti I."/>
            <person name="LaButti K."/>
            <person name="Lindquist E.A."/>
            <person name="Lucas S."/>
            <person name="Salamov A.A."/>
            <person name="Bradshaw R.E."/>
            <person name="Ciuffetti L."/>
            <person name="Hamelin R.C."/>
            <person name="Kema G.H.J."/>
            <person name="Lawrence C."/>
            <person name="Scott J.A."/>
            <person name="Spatafora J.W."/>
            <person name="Turgeon B.G."/>
            <person name="de Wit P.J.G.M."/>
            <person name="Zhong S."/>
            <person name="Goodwin S.B."/>
            <person name="Grigoriev I.V."/>
        </authorList>
    </citation>
    <scope>NUCLEOTIDE SEQUENCE [LARGE SCALE GENOMIC DNA]</scope>
    <source>
        <strain evidence="11">C4 / ATCC 48331 / race T</strain>
    </source>
</reference>
<comment type="similarity">
    <text evidence="2">Belongs to the SPCS1 family.</text>
</comment>
<dbReference type="EMBL" id="KB733463">
    <property type="protein sequence ID" value="ENI02630.1"/>
    <property type="molecule type" value="Genomic_DNA"/>
</dbReference>
<dbReference type="GO" id="GO:0005787">
    <property type="term" value="C:signal peptidase complex"/>
    <property type="evidence" value="ECO:0007669"/>
    <property type="project" value="InterPro"/>
</dbReference>
<dbReference type="OrthoDB" id="263893at2759"/>
<evidence type="ECO:0000256" key="2">
    <source>
        <dbReference type="ARBA" id="ARBA00005245"/>
    </source>
</evidence>
<dbReference type="GO" id="GO:0006465">
    <property type="term" value="P:signal peptide processing"/>
    <property type="evidence" value="ECO:0007669"/>
    <property type="project" value="InterPro"/>
</dbReference>
<keyword evidence="6 9" id="KW-1133">Transmembrane helix</keyword>
<evidence type="ECO:0000256" key="7">
    <source>
        <dbReference type="ARBA" id="ARBA00023136"/>
    </source>
</evidence>
<dbReference type="HOGENOM" id="CLU_134505_2_0_1"/>
<dbReference type="InterPro" id="IPR009542">
    <property type="entry name" value="Spc1/SPCS1"/>
</dbReference>
<dbReference type="AlphaFoldDB" id="N4WTA5"/>
<keyword evidence="4 9" id="KW-0812">Transmembrane</keyword>
<dbReference type="Pfam" id="PF06645">
    <property type="entry name" value="SPC12"/>
    <property type="match status" value="1"/>
</dbReference>
<evidence type="ECO:0000256" key="5">
    <source>
        <dbReference type="ARBA" id="ARBA00022824"/>
    </source>
</evidence>
<evidence type="ECO:0000256" key="4">
    <source>
        <dbReference type="ARBA" id="ARBA00022692"/>
    </source>
</evidence>
<comment type="subcellular location">
    <subcellularLocation>
        <location evidence="1">Endoplasmic reticulum membrane</location>
        <topology evidence="1">Multi-pass membrane protein</topology>
    </subcellularLocation>
</comment>
<dbReference type="PANTHER" id="PTHR13202">
    <property type="entry name" value="MICROSOMAL SIGNAL PEPTIDASE 12 KDA SUBUNIT"/>
    <property type="match status" value="1"/>
</dbReference>
<name>N4WTA5_COCH4</name>
<dbReference type="PANTHER" id="PTHR13202:SF0">
    <property type="entry name" value="SIGNAL PEPTIDASE COMPLEX SUBUNIT 1"/>
    <property type="match status" value="1"/>
</dbReference>
<evidence type="ECO:0000256" key="6">
    <source>
        <dbReference type="ARBA" id="ARBA00022989"/>
    </source>
</evidence>
<gene>
    <name evidence="10" type="ORF">COCC4DRAFT_25847</name>
</gene>